<dbReference type="InterPro" id="IPR029062">
    <property type="entry name" value="Class_I_gatase-like"/>
</dbReference>
<name>A0A6J4M9K8_9BACT</name>
<gene>
    <name evidence="1" type="ORF">AVDCRST_MAG89-3285</name>
</gene>
<sequence>PAGGVAPGDYTVNALFETDDGARFVRGLQVIDYPHIRSRVRYHPAAGRVRALDLRLPAGLRIGYVRGASDEVPEALARLGLQVELLDADSLALGNLDRYSTVVVGSRAYEVRPDLVANHRRLLEYAERGGTVVVQYQQYQFVQGGFAPHPLTIARPHDRVTDENAPVRLLQPAHPVLSWPNRISPEDFVGWIQEQGLYFARQWDGRYTPLLEMADPGESPLRGGLLVAPYGKGTYVYTGLAFFRQLPEGVPGAYRLFANLLALGAKK</sequence>
<accession>A0A6J4M9K8</accession>
<dbReference type="AlphaFoldDB" id="A0A6J4M9K8"/>
<organism evidence="1">
    <name type="scientific">uncultured Gemmatimonadota bacterium</name>
    <dbReference type="NCBI Taxonomy" id="203437"/>
    <lineage>
        <taxon>Bacteria</taxon>
        <taxon>Pseudomonadati</taxon>
        <taxon>Gemmatimonadota</taxon>
        <taxon>environmental samples</taxon>
    </lineage>
</organism>
<evidence type="ECO:0000313" key="1">
    <source>
        <dbReference type="EMBL" id="CAA9353675.1"/>
    </source>
</evidence>
<evidence type="ECO:0008006" key="2">
    <source>
        <dbReference type="Google" id="ProtNLM"/>
    </source>
</evidence>
<feature type="non-terminal residue" evidence="1">
    <location>
        <position position="1"/>
    </location>
</feature>
<dbReference type="SUPFAM" id="SSF52317">
    <property type="entry name" value="Class I glutamine amidotransferase-like"/>
    <property type="match status" value="1"/>
</dbReference>
<dbReference type="EMBL" id="CADCTV010000687">
    <property type="protein sequence ID" value="CAA9353675.1"/>
    <property type="molecule type" value="Genomic_DNA"/>
</dbReference>
<proteinExistence type="predicted"/>
<protein>
    <recommendedName>
        <fullName evidence="2">LmbE family protein</fullName>
    </recommendedName>
</protein>
<reference evidence="1" key="1">
    <citation type="submission" date="2020-02" db="EMBL/GenBank/DDBJ databases">
        <authorList>
            <person name="Meier V. D."/>
        </authorList>
    </citation>
    <scope>NUCLEOTIDE SEQUENCE</scope>
    <source>
        <strain evidence="1">AVDCRST_MAG89</strain>
    </source>
</reference>